<dbReference type="InterPro" id="IPR043128">
    <property type="entry name" value="Rev_trsase/Diguanyl_cyclase"/>
</dbReference>
<keyword evidence="3 6" id="KW-0812">Transmembrane</keyword>
<dbReference type="OrthoDB" id="9762141at2"/>
<dbReference type="Gene3D" id="3.30.70.270">
    <property type="match status" value="1"/>
</dbReference>
<dbReference type="InterPro" id="IPR029787">
    <property type="entry name" value="Nucleotide_cyclase"/>
</dbReference>
<dbReference type="GO" id="GO:0071111">
    <property type="term" value="F:cyclic-guanylate-specific phosphodiesterase activity"/>
    <property type="evidence" value="ECO:0007669"/>
    <property type="project" value="InterPro"/>
</dbReference>
<feature type="domain" description="GGDEF" evidence="8">
    <location>
        <begin position="351"/>
        <end position="475"/>
    </location>
</feature>
<dbReference type="Gene3D" id="3.20.20.450">
    <property type="entry name" value="EAL domain"/>
    <property type="match status" value="1"/>
</dbReference>
<dbReference type="InterPro" id="IPR050706">
    <property type="entry name" value="Cyclic-di-GMP_PDE-like"/>
</dbReference>
<dbReference type="AlphaFoldDB" id="A0A0J8D9Y9"/>
<organism evidence="9 10">
    <name type="scientific">Clostridium cylindrosporum DSM 605</name>
    <dbReference type="NCBI Taxonomy" id="1121307"/>
    <lineage>
        <taxon>Bacteria</taxon>
        <taxon>Bacillati</taxon>
        <taxon>Bacillota</taxon>
        <taxon>Clostridia</taxon>
        <taxon>Eubacteriales</taxon>
        <taxon>Clostridiaceae</taxon>
        <taxon>Clostridium</taxon>
    </lineage>
</organism>
<feature type="domain" description="EAL" evidence="7">
    <location>
        <begin position="527"/>
        <end position="778"/>
    </location>
</feature>
<dbReference type="PROSITE" id="PS50887">
    <property type="entry name" value="GGDEF"/>
    <property type="match status" value="1"/>
</dbReference>
<evidence type="ECO:0000313" key="10">
    <source>
        <dbReference type="Proteomes" id="UP000036756"/>
    </source>
</evidence>
<dbReference type="InterPro" id="IPR001633">
    <property type="entry name" value="EAL_dom"/>
</dbReference>
<dbReference type="InterPro" id="IPR035919">
    <property type="entry name" value="EAL_sf"/>
</dbReference>
<evidence type="ECO:0000256" key="2">
    <source>
        <dbReference type="ARBA" id="ARBA00022475"/>
    </source>
</evidence>
<dbReference type="RefSeq" id="WP_048569601.1">
    <property type="nucleotide sequence ID" value="NZ_LFVU01000004.1"/>
</dbReference>
<dbReference type="SMART" id="SM00052">
    <property type="entry name" value="EAL"/>
    <property type="match status" value="1"/>
</dbReference>
<dbReference type="SUPFAM" id="SSF141868">
    <property type="entry name" value="EAL domain-like"/>
    <property type="match status" value="1"/>
</dbReference>
<dbReference type="PANTHER" id="PTHR33121">
    <property type="entry name" value="CYCLIC DI-GMP PHOSPHODIESTERASE PDEF"/>
    <property type="match status" value="1"/>
</dbReference>
<reference evidence="9 10" key="1">
    <citation type="submission" date="2015-06" db="EMBL/GenBank/DDBJ databases">
        <title>Draft genome sequence of the purine-degrading Clostridium cylindrosporum HC-1 (DSM 605).</title>
        <authorList>
            <person name="Poehlein A."/>
            <person name="Schiel-Bengelsdorf B."/>
            <person name="Bengelsdorf F."/>
            <person name="Daniel R."/>
            <person name="Duerre P."/>
        </authorList>
    </citation>
    <scope>NUCLEOTIDE SEQUENCE [LARGE SCALE GENOMIC DNA]</scope>
    <source>
        <strain evidence="9 10">DSM 605</strain>
    </source>
</reference>
<evidence type="ECO:0000259" key="7">
    <source>
        <dbReference type="PROSITE" id="PS50883"/>
    </source>
</evidence>
<evidence type="ECO:0000256" key="6">
    <source>
        <dbReference type="SAM" id="Phobius"/>
    </source>
</evidence>
<feature type="transmembrane region" description="Helical" evidence="6">
    <location>
        <begin position="292"/>
        <end position="311"/>
    </location>
</feature>
<keyword evidence="4 6" id="KW-1133">Transmembrane helix</keyword>
<comment type="caution">
    <text evidence="9">The sequence shown here is derived from an EMBL/GenBank/DDBJ whole genome shotgun (WGS) entry which is preliminary data.</text>
</comment>
<evidence type="ECO:0000259" key="8">
    <source>
        <dbReference type="PROSITE" id="PS50887"/>
    </source>
</evidence>
<dbReference type="PANTHER" id="PTHR33121:SF71">
    <property type="entry name" value="OXYGEN SENSOR PROTEIN DOSP"/>
    <property type="match status" value="1"/>
</dbReference>
<dbReference type="CDD" id="cd01948">
    <property type="entry name" value="EAL"/>
    <property type="match status" value="1"/>
</dbReference>
<dbReference type="Gene3D" id="3.30.450.20">
    <property type="entry name" value="PAS domain"/>
    <property type="match status" value="1"/>
</dbReference>
<evidence type="ECO:0000256" key="5">
    <source>
        <dbReference type="ARBA" id="ARBA00023136"/>
    </source>
</evidence>
<evidence type="ECO:0000256" key="1">
    <source>
        <dbReference type="ARBA" id="ARBA00004651"/>
    </source>
</evidence>
<dbReference type="NCBIfam" id="TIGR00254">
    <property type="entry name" value="GGDEF"/>
    <property type="match status" value="1"/>
</dbReference>
<keyword evidence="5 6" id="KW-0472">Membrane</keyword>
<evidence type="ECO:0000256" key="3">
    <source>
        <dbReference type="ARBA" id="ARBA00022692"/>
    </source>
</evidence>
<keyword evidence="10" id="KW-1185">Reference proteome</keyword>
<dbReference type="InterPro" id="IPR000160">
    <property type="entry name" value="GGDEF_dom"/>
</dbReference>
<dbReference type="SUPFAM" id="SSF55073">
    <property type="entry name" value="Nucleotide cyclase"/>
    <property type="match status" value="1"/>
</dbReference>
<dbReference type="CDD" id="cd18773">
    <property type="entry name" value="PDC1_HK_sensor"/>
    <property type="match status" value="1"/>
</dbReference>
<gene>
    <name evidence="9" type="ORF">CLCY_5c01090</name>
</gene>
<evidence type="ECO:0000313" key="9">
    <source>
        <dbReference type="EMBL" id="KMT22870.1"/>
    </source>
</evidence>
<proteinExistence type="predicted"/>
<dbReference type="PATRIC" id="fig|1121307.3.peg.2043"/>
<protein>
    <submittedName>
        <fullName evidence="9">Diguanylate cyclase (GGDEF) domain-containing protein</fullName>
    </submittedName>
</protein>
<dbReference type="GO" id="GO:0005886">
    <property type="term" value="C:plasma membrane"/>
    <property type="evidence" value="ECO:0007669"/>
    <property type="project" value="UniProtKB-SubCell"/>
</dbReference>
<keyword evidence="2" id="KW-1003">Cell membrane</keyword>
<accession>A0A0J8D9Y9</accession>
<sequence>MAEEINISWINRKKFMKTFILLTILLVFFSTITFWYVNKIKGVLSYEEEMYLKEVSLQRSHAFSTKIKSRVEALNDLSVELMYDVSFDINKKVELLRGKKDKDNYIALGIADISGNYLGIGGRRLNISKEKGFKVAMSGKDYVSEPFLDKGRSLEVMTYYSPLIKDGKVVGVLTGAKDVESISKSLFTSFLNGNGHSFVINKKGDILFEDSKIYSILDLDKLRSSGTILKELGISSLQGKSVISGVKKISLERGDVHIAYTTIEGVNDWILVSVAPSSIVEKRAVDITKYNLIMYFTICIILFIFTIYIFVSKKRANKIYQKLAYTDYLTGISNYNGFVRDAEKNIAKKSGTWAMIYFDIGSFKVINDMFGHKYGDKLLKEIAKILKGMFGNETIYGRFSNDFFGILFKVPEEEDEPLVTDDISMYAELLGHIRDGQVFNPSYTNLKITHIVSEIEKKINSIKIEGQPHIDLLMAYGVCTTVSDKGISDDIKSVINMANMARITVKGSYQRRLAFFNEAIRQDLIDEQNIEKEIVRALENNEFQVYYQPKYELSTEGMVGAEALIRWIHPVKGLIRPDKFIPIAERTGFIIPIGRFVLRSVCESIKEWERKNYKLVPISVNFSRAEMYQSDFIDKAIETITENEVNPELIEIELTESAALNDVEFATNTIMGFKNFGVKVSIDDFGTGYSCLSYLKSMPIDILKIDRSFITDIEENDKGKNIVEAIIGLAKSLNLSVVSEGVETESQTNFLKKVGCDLVQGYAFNRPMPKDDFEDLMK</sequence>
<dbReference type="CDD" id="cd01949">
    <property type="entry name" value="GGDEF"/>
    <property type="match status" value="1"/>
</dbReference>
<dbReference type="STRING" id="1121307.CLCY_5c01090"/>
<dbReference type="SMART" id="SM00267">
    <property type="entry name" value="GGDEF"/>
    <property type="match status" value="1"/>
</dbReference>
<dbReference type="EMBL" id="LFVU01000004">
    <property type="protein sequence ID" value="KMT22870.1"/>
    <property type="molecule type" value="Genomic_DNA"/>
</dbReference>
<name>A0A0J8D9Y9_CLOCY</name>
<dbReference type="Proteomes" id="UP000036756">
    <property type="component" value="Unassembled WGS sequence"/>
</dbReference>
<dbReference type="Pfam" id="PF00990">
    <property type="entry name" value="GGDEF"/>
    <property type="match status" value="1"/>
</dbReference>
<comment type="subcellular location">
    <subcellularLocation>
        <location evidence="1">Cell membrane</location>
        <topology evidence="1">Multi-pass membrane protein</topology>
    </subcellularLocation>
</comment>
<dbReference type="InterPro" id="IPR033479">
    <property type="entry name" value="dCache_1"/>
</dbReference>
<feature type="transmembrane region" description="Helical" evidence="6">
    <location>
        <begin position="19"/>
        <end position="37"/>
    </location>
</feature>
<dbReference type="Pfam" id="PF00563">
    <property type="entry name" value="EAL"/>
    <property type="match status" value="1"/>
</dbReference>
<dbReference type="Pfam" id="PF02743">
    <property type="entry name" value="dCache_1"/>
    <property type="match status" value="1"/>
</dbReference>
<evidence type="ECO:0000256" key="4">
    <source>
        <dbReference type="ARBA" id="ARBA00022989"/>
    </source>
</evidence>
<dbReference type="PROSITE" id="PS50883">
    <property type="entry name" value="EAL"/>
    <property type="match status" value="1"/>
</dbReference>